<proteinExistence type="inferred from homology"/>
<reference evidence="2 3" key="1">
    <citation type="submission" date="2019-01" db="EMBL/GenBank/DDBJ databases">
        <authorList>
            <person name="Chen W.-M."/>
        </authorList>
    </citation>
    <scope>NUCLEOTIDE SEQUENCE [LARGE SCALE GENOMIC DNA]</scope>
    <source>
        <strain evidence="2 3">KYPC3</strain>
    </source>
</reference>
<evidence type="ECO:0000256" key="1">
    <source>
        <dbReference type="ARBA" id="ARBA00006450"/>
    </source>
</evidence>
<protein>
    <submittedName>
        <fullName evidence="2">YheU family protein</fullName>
    </submittedName>
</protein>
<evidence type="ECO:0000313" key="2">
    <source>
        <dbReference type="EMBL" id="RVU39877.1"/>
    </source>
</evidence>
<dbReference type="NCBIfam" id="NF003438">
    <property type="entry name" value="PRK04966.1"/>
    <property type="match status" value="1"/>
</dbReference>
<organism evidence="2 3">
    <name type="scientific">Rheinheimera riviphila</name>
    <dbReference type="NCBI Taxonomy" id="1834037"/>
    <lineage>
        <taxon>Bacteria</taxon>
        <taxon>Pseudomonadati</taxon>
        <taxon>Pseudomonadota</taxon>
        <taxon>Gammaproteobacteria</taxon>
        <taxon>Chromatiales</taxon>
        <taxon>Chromatiaceae</taxon>
        <taxon>Rheinheimera</taxon>
    </lineage>
</organism>
<dbReference type="OrthoDB" id="6120729at2"/>
<name>A0A437QZJ9_9GAMM</name>
<dbReference type="Proteomes" id="UP000283077">
    <property type="component" value="Unassembled WGS sequence"/>
</dbReference>
<dbReference type="EMBL" id="SACS01000007">
    <property type="protein sequence ID" value="RVU39877.1"/>
    <property type="molecule type" value="Genomic_DNA"/>
</dbReference>
<dbReference type="Pfam" id="PF06794">
    <property type="entry name" value="UPF0270"/>
    <property type="match status" value="1"/>
</dbReference>
<dbReference type="InterPro" id="IPR010648">
    <property type="entry name" value="UPF0270"/>
</dbReference>
<comment type="similarity">
    <text evidence="1">Belongs to the UPF0270 family.</text>
</comment>
<dbReference type="Gene3D" id="1.10.10.610">
    <property type="entry name" value="YehU-like"/>
    <property type="match status" value="1"/>
</dbReference>
<accession>A0A437QZJ9</accession>
<gene>
    <name evidence="2" type="ORF">EOE67_08140</name>
</gene>
<evidence type="ECO:0000313" key="3">
    <source>
        <dbReference type="Proteomes" id="UP000283077"/>
    </source>
</evidence>
<sequence length="78" mass="8861">MLIPYQELNPETLQALIEAFVLREGTDYGDSDLSLAEKVALVQAQIQRGTVVICYSEQEESVDLLNAQDYKRQQSQQQ</sequence>
<dbReference type="SUPFAM" id="SSF118001">
    <property type="entry name" value="YehU-like"/>
    <property type="match status" value="1"/>
</dbReference>
<dbReference type="RefSeq" id="WP_127698585.1">
    <property type="nucleotide sequence ID" value="NZ_SACS01000007.1"/>
</dbReference>
<keyword evidence="3" id="KW-1185">Reference proteome</keyword>
<comment type="caution">
    <text evidence="2">The sequence shown here is derived from an EMBL/GenBank/DDBJ whole genome shotgun (WGS) entry which is preliminary data.</text>
</comment>
<dbReference type="AlphaFoldDB" id="A0A437QZJ9"/>
<dbReference type="InterPro" id="IPR036685">
    <property type="entry name" value="YehU-like_sf"/>
</dbReference>
<dbReference type="PIRSF" id="PIRSF006169">
    <property type="entry name" value="UCP006169"/>
    <property type="match status" value="1"/>
</dbReference>